<reference evidence="13 14" key="1">
    <citation type="journal article" date="2014" name="Nature">
        <title>An environmental bacterial taxon with a large and distinct metabolic repertoire.</title>
        <authorList>
            <person name="Wilson M.C."/>
            <person name="Mori T."/>
            <person name="Ruckert C."/>
            <person name="Uria A.R."/>
            <person name="Helf M.J."/>
            <person name="Takada K."/>
            <person name="Gernert C."/>
            <person name="Steffens U.A."/>
            <person name="Heycke N."/>
            <person name="Schmitt S."/>
            <person name="Rinke C."/>
            <person name="Helfrich E.J."/>
            <person name="Brachmann A.O."/>
            <person name="Gurgui C."/>
            <person name="Wakimoto T."/>
            <person name="Kracht M."/>
            <person name="Crusemann M."/>
            <person name="Hentschel U."/>
            <person name="Abe I."/>
            <person name="Matsunaga S."/>
            <person name="Kalinowski J."/>
            <person name="Takeyama H."/>
            <person name="Piel J."/>
        </authorList>
    </citation>
    <scope>NUCLEOTIDE SEQUENCE [LARGE SCALE GENOMIC DNA]</scope>
    <source>
        <strain evidence="14">TSY2</strain>
    </source>
</reference>
<keyword evidence="6" id="KW-0808">Transferase</keyword>
<dbReference type="Gene3D" id="1.10.287.130">
    <property type="match status" value="1"/>
</dbReference>
<dbReference type="InterPro" id="IPR003594">
    <property type="entry name" value="HATPase_dom"/>
</dbReference>
<accession>W4M312</accession>
<evidence type="ECO:0000313" key="13">
    <source>
        <dbReference type="EMBL" id="ETX04563.1"/>
    </source>
</evidence>
<dbReference type="Gene3D" id="3.30.565.10">
    <property type="entry name" value="Histidine kinase-like ATPase, C-terminal domain"/>
    <property type="match status" value="1"/>
</dbReference>
<feature type="domain" description="Histidine kinase" evidence="12">
    <location>
        <begin position="74"/>
        <end position="296"/>
    </location>
</feature>
<dbReference type="InterPro" id="IPR050736">
    <property type="entry name" value="Sensor_HK_Regulatory"/>
</dbReference>
<dbReference type="Proteomes" id="UP000019140">
    <property type="component" value="Unassembled WGS sequence"/>
</dbReference>
<name>W4M312_9BACT</name>
<dbReference type="PRINTS" id="PR00344">
    <property type="entry name" value="BCTRLSENSOR"/>
</dbReference>
<comment type="subcellular location">
    <subcellularLocation>
        <location evidence="2">Cell membrane</location>
    </subcellularLocation>
</comment>
<feature type="non-terminal residue" evidence="13">
    <location>
        <position position="1"/>
    </location>
</feature>
<dbReference type="EMBL" id="AZHX01001191">
    <property type="protein sequence ID" value="ETX04563.1"/>
    <property type="molecule type" value="Genomic_DNA"/>
</dbReference>
<dbReference type="GO" id="GO:0005524">
    <property type="term" value="F:ATP binding"/>
    <property type="evidence" value="ECO:0007669"/>
    <property type="project" value="UniProtKB-KW"/>
</dbReference>
<evidence type="ECO:0000256" key="1">
    <source>
        <dbReference type="ARBA" id="ARBA00000085"/>
    </source>
</evidence>
<protein>
    <recommendedName>
        <fullName evidence="3">histidine kinase</fullName>
        <ecNumber evidence="3">2.7.13.3</ecNumber>
    </recommendedName>
</protein>
<evidence type="ECO:0000313" key="14">
    <source>
        <dbReference type="Proteomes" id="UP000019140"/>
    </source>
</evidence>
<keyword evidence="5" id="KW-0597">Phosphoprotein</keyword>
<dbReference type="PANTHER" id="PTHR43711:SF31">
    <property type="entry name" value="HISTIDINE KINASE"/>
    <property type="match status" value="1"/>
</dbReference>
<keyword evidence="7" id="KW-0547">Nucleotide-binding</keyword>
<dbReference type="SMART" id="SM00388">
    <property type="entry name" value="HisKA"/>
    <property type="match status" value="1"/>
</dbReference>
<evidence type="ECO:0000256" key="11">
    <source>
        <dbReference type="ARBA" id="ARBA00023136"/>
    </source>
</evidence>
<comment type="caution">
    <text evidence="13">The sequence shown here is derived from an EMBL/GenBank/DDBJ whole genome shotgun (WGS) entry which is preliminary data.</text>
</comment>
<gene>
    <name evidence="13" type="ORF">ETSY2_28105</name>
</gene>
<dbReference type="Pfam" id="PF02518">
    <property type="entry name" value="HATPase_c"/>
    <property type="match status" value="1"/>
</dbReference>
<evidence type="ECO:0000256" key="4">
    <source>
        <dbReference type="ARBA" id="ARBA00022475"/>
    </source>
</evidence>
<evidence type="ECO:0000259" key="12">
    <source>
        <dbReference type="PROSITE" id="PS50109"/>
    </source>
</evidence>
<evidence type="ECO:0000256" key="10">
    <source>
        <dbReference type="ARBA" id="ARBA00023012"/>
    </source>
</evidence>
<dbReference type="InterPro" id="IPR004358">
    <property type="entry name" value="Sig_transdc_His_kin-like_C"/>
</dbReference>
<dbReference type="AlphaFoldDB" id="W4M312"/>
<sequence>GYGSEMIVAEAMRAGAADYLPKDLLSAKSLGSAVAHAVEKHQLRRAVEEQRRLLWRTNAELRRRNEEICTFYHMLSHELKTPLTAVREFVAIVIDGLAGPINDTQREYLGIAKESCDQMTLGLNDLLDVARLDTGKLHVEPSLTAIDTVVEQAVTMMLPMARSAAIDLSYQVESALPDMMMDARRIIQVLTNLIGNALKFTAAGGQVTVRATQLPPEQDGVLVAVHDTGRGIAPELRSRIFERLYQARKKDEVFEGGLGLGLYICREVVKLHRGEIWVESTLGQGSTFFFTLPPYGVSMISDKKTEEVSV</sequence>
<keyword evidence="8" id="KW-0418">Kinase</keyword>
<dbReference type="PROSITE" id="PS50109">
    <property type="entry name" value="HIS_KIN"/>
    <property type="match status" value="1"/>
</dbReference>
<dbReference type="InterPro" id="IPR036890">
    <property type="entry name" value="HATPase_C_sf"/>
</dbReference>
<keyword evidence="10" id="KW-0902">Two-component regulatory system</keyword>
<dbReference type="PANTHER" id="PTHR43711">
    <property type="entry name" value="TWO-COMPONENT HISTIDINE KINASE"/>
    <property type="match status" value="1"/>
</dbReference>
<dbReference type="FunFam" id="3.30.565.10:FF:000023">
    <property type="entry name" value="PAS domain-containing sensor histidine kinase"/>
    <property type="match status" value="1"/>
</dbReference>
<evidence type="ECO:0000256" key="5">
    <source>
        <dbReference type="ARBA" id="ARBA00022553"/>
    </source>
</evidence>
<evidence type="ECO:0000256" key="3">
    <source>
        <dbReference type="ARBA" id="ARBA00012438"/>
    </source>
</evidence>
<keyword evidence="11" id="KW-0472">Membrane</keyword>
<dbReference type="CDD" id="cd16922">
    <property type="entry name" value="HATPase_EvgS-ArcB-TorS-like"/>
    <property type="match status" value="1"/>
</dbReference>
<dbReference type="GO" id="GO:0005886">
    <property type="term" value="C:plasma membrane"/>
    <property type="evidence" value="ECO:0007669"/>
    <property type="project" value="UniProtKB-SubCell"/>
</dbReference>
<dbReference type="InterPro" id="IPR036097">
    <property type="entry name" value="HisK_dim/P_sf"/>
</dbReference>
<dbReference type="CDD" id="cd00082">
    <property type="entry name" value="HisKA"/>
    <property type="match status" value="1"/>
</dbReference>
<dbReference type="SUPFAM" id="SSF55874">
    <property type="entry name" value="ATPase domain of HSP90 chaperone/DNA topoisomerase II/histidine kinase"/>
    <property type="match status" value="1"/>
</dbReference>
<dbReference type="GO" id="GO:0000155">
    <property type="term" value="F:phosphorelay sensor kinase activity"/>
    <property type="evidence" value="ECO:0007669"/>
    <property type="project" value="InterPro"/>
</dbReference>
<proteinExistence type="predicted"/>
<evidence type="ECO:0000256" key="8">
    <source>
        <dbReference type="ARBA" id="ARBA00022777"/>
    </source>
</evidence>
<keyword evidence="14" id="KW-1185">Reference proteome</keyword>
<keyword evidence="4" id="KW-1003">Cell membrane</keyword>
<keyword evidence="9" id="KW-0067">ATP-binding</keyword>
<dbReference type="SUPFAM" id="SSF47384">
    <property type="entry name" value="Homodimeric domain of signal transducing histidine kinase"/>
    <property type="match status" value="1"/>
</dbReference>
<dbReference type="EC" id="2.7.13.3" evidence="3"/>
<evidence type="ECO:0000256" key="9">
    <source>
        <dbReference type="ARBA" id="ARBA00022840"/>
    </source>
</evidence>
<comment type="catalytic activity">
    <reaction evidence="1">
        <text>ATP + protein L-histidine = ADP + protein N-phospho-L-histidine.</text>
        <dbReference type="EC" id="2.7.13.3"/>
    </reaction>
</comment>
<dbReference type="InterPro" id="IPR005467">
    <property type="entry name" value="His_kinase_dom"/>
</dbReference>
<evidence type="ECO:0000256" key="2">
    <source>
        <dbReference type="ARBA" id="ARBA00004236"/>
    </source>
</evidence>
<evidence type="ECO:0000256" key="6">
    <source>
        <dbReference type="ARBA" id="ARBA00022679"/>
    </source>
</evidence>
<dbReference type="Pfam" id="PF00512">
    <property type="entry name" value="HisKA"/>
    <property type="match status" value="1"/>
</dbReference>
<dbReference type="HOGENOM" id="CLU_000445_114_72_7"/>
<evidence type="ECO:0000256" key="7">
    <source>
        <dbReference type="ARBA" id="ARBA00022741"/>
    </source>
</evidence>
<organism evidence="13 14">
    <name type="scientific">Candidatus Entotheonella gemina</name>
    <dbReference type="NCBI Taxonomy" id="1429439"/>
    <lineage>
        <taxon>Bacteria</taxon>
        <taxon>Pseudomonadati</taxon>
        <taxon>Nitrospinota/Tectimicrobiota group</taxon>
        <taxon>Candidatus Tectimicrobiota</taxon>
        <taxon>Candidatus Entotheonellia</taxon>
        <taxon>Candidatus Entotheonellales</taxon>
        <taxon>Candidatus Entotheonellaceae</taxon>
        <taxon>Candidatus Entotheonella</taxon>
    </lineage>
</organism>
<dbReference type="InterPro" id="IPR003661">
    <property type="entry name" value="HisK_dim/P_dom"/>
</dbReference>
<dbReference type="SMART" id="SM00387">
    <property type="entry name" value="HATPase_c"/>
    <property type="match status" value="1"/>
</dbReference>